<reference evidence="2" key="1">
    <citation type="submission" date="2013-12" db="EMBL/GenBank/DDBJ databases">
        <authorList>
            <person name="Omoto C.K."/>
            <person name="Sibley D."/>
            <person name="Venepally P."/>
            <person name="Hadjithomas M."/>
            <person name="Karamycheva S."/>
            <person name="Brunk B."/>
            <person name="Roos D."/>
            <person name="Caler E."/>
            <person name="Lorenzi H."/>
        </authorList>
    </citation>
    <scope>NUCLEOTIDE SEQUENCE</scope>
</reference>
<gene>
    <name evidence="2" type="ORF">GNI_138770</name>
</gene>
<dbReference type="VEuPathDB" id="CryptoDB:GNI_138770"/>
<keyword evidence="3" id="KW-1185">Reference proteome</keyword>
<feature type="compositionally biased region" description="Acidic residues" evidence="1">
    <location>
        <begin position="148"/>
        <end position="163"/>
    </location>
</feature>
<dbReference type="Proteomes" id="UP000019763">
    <property type="component" value="Unassembled WGS sequence"/>
</dbReference>
<proteinExistence type="predicted"/>
<organism evidence="2 3">
    <name type="scientific">Gregarina niphandrodes</name>
    <name type="common">Septate eugregarine</name>
    <dbReference type="NCBI Taxonomy" id="110365"/>
    <lineage>
        <taxon>Eukaryota</taxon>
        <taxon>Sar</taxon>
        <taxon>Alveolata</taxon>
        <taxon>Apicomplexa</taxon>
        <taxon>Conoidasida</taxon>
        <taxon>Gregarinasina</taxon>
        <taxon>Eugregarinorida</taxon>
        <taxon>Gregarinidae</taxon>
        <taxon>Gregarina</taxon>
    </lineage>
</organism>
<dbReference type="EMBL" id="AFNH02001025">
    <property type="protein sequence ID" value="EZG45403.1"/>
    <property type="molecule type" value="Genomic_DNA"/>
</dbReference>
<dbReference type="RefSeq" id="XP_011132509.1">
    <property type="nucleotide sequence ID" value="XM_011134207.1"/>
</dbReference>
<dbReference type="AlphaFoldDB" id="A0A023B0T9"/>
<feature type="compositionally biased region" description="Polar residues" evidence="1">
    <location>
        <begin position="218"/>
        <end position="232"/>
    </location>
</feature>
<accession>A0A023B0T9</accession>
<evidence type="ECO:0000256" key="1">
    <source>
        <dbReference type="SAM" id="MobiDB-lite"/>
    </source>
</evidence>
<sequence length="292" mass="31529">MSIVRLARFARDGLQQTQDRIQAGVRELPDKVEALGDRILNKITNLPLVNRFTQPDEEEEALALSRESLSQIPADLHNSLDWANAYIQVPLKKNVTPPESRASSPGASSRRYSGEFVDETAAAADYALGTRYVPEYQVRHEMQPTAEQLDDDDDGDYADDPGAELDQPQQVPHRANTYQVGNFQSFQGPGPAQSFQGQDRPKPLNSAGGIVLSHITRRQPQNGGQSARQIQSARGPPMNRDLSQLLSPAAHPAGPQPGTLRQPGTQRQPASTGYSAATFGAAAAVCAALGAE</sequence>
<feature type="compositionally biased region" description="Polar residues" evidence="1">
    <location>
        <begin position="176"/>
        <end position="197"/>
    </location>
</feature>
<comment type="caution">
    <text evidence="2">The sequence shown here is derived from an EMBL/GenBank/DDBJ whole genome shotgun (WGS) entry which is preliminary data.</text>
</comment>
<feature type="region of interest" description="Disordered" evidence="1">
    <location>
        <begin position="143"/>
        <end position="273"/>
    </location>
</feature>
<name>A0A023B0T9_GRENI</name>
<evidence type="ECO:0000313" key="3">
    <source>
        <dbReference type="Proteomes" id="UP000019763"/>
    </source>
</evidence>
<dbReference type="GeneID" id="22914934"/>
<protein>
    <submittedName>
        <fullName evidence="2">Uncharacterized protein</fullName>
    </submittedName>
</protein>
<evidence type="ECO:0000313" key="2">
    <source>
        <dbReference type="EMBL" id="EZG45403.1"/>
    </source>
</evidence>